<feature type="region of interest" description="Disordered" evidence="1">
    <location>
        <begin position="525"/>
        <end position="597"/>
    </location>
</feature>
<evidence type="ECO:0008006" key="4">
    <source>
        <dbReference type="Google" id="ProtNLM"/>
    </source>
</evidence>
<accession>K1WJE7</accession>
<gene>
    <name evidence="2" type="ORF">MBM_08743</name>
</gene>
<name>K1WJE7_MARBU</name>
<evidence type="ECO:0000313" key="3">
    <source>
        <dbReference type="Proteomes" id="UP000006753"/>
    </source>
</evidence>
<evidence type="ECO:0000313" key="2">
    <source>
        <dbReference type="EMBL" id="EKD12981.1"/>
    </source>
</evidence>
<dbReference type="KEGG" id="mbe:MBM_08743"/>
<dbReference type="HOGENOM" id="CLU_457142_0_0_1"/>
<dbReference type="SUPFAM" id="SSF52047">
    <property type="entry name" value="RNI-like"/>
    <property type="match status" value="1"/>
</dbReference>
<proteinExistence type="predicted"/>
<dbReference type="InParanoid" id="K1WJE7"/>
<feature type="compositionally biased region" description="Acidic residues" evidence="1">
    <location>
        <begin position="582"/>
        <end position="597"/>
    </location>
</feature>
<dbReference type="OrthoDB" id="3519642at2759"/>
<dbReference type="OMA" id="TANECPF"/>
<dbReference type="EMBL" id="JH921452">
    <property type="protein sequence ID" value="EKD12981.1"/>
    <property type="molecule type" value="Genomic_DNA"/>
</dbReference>
<dbReference type="GeneID" id="18764678"/>
<feature type="compositionally biased region" description="Acidic residues" evidence="1">
    <location>
        <begin position="525"/>
        <end position="541"/>
    </location>
</feature>
<dbReference type="Proteomes" id="UP000006753">
    <property type="component" value="Unassembled WGS sequence"/>
</dbReference>
<feature type="compositionally biased region" description="Acidic residues" evidence="1">
    <location>
        <begin position="550"/>
        <end position="565"/>
    </location>
</feature>
<reference evidence="2 3" key="1">
    <citation type="journal article" date="2012" name="BMC Genomics">
        <title>Sequencing the genome of Marssonina brunnea reveals fungus-poplar co-evolution.</title>
        <authorList>
            <person name="Zhu S."/>
            <person name="Cao Y.-Z."/>
            <person name="Jiang C."/>
            <person name="Tan B.-Y."/>
            <person name="Wang Z."/>
            <person name="Feng S."/>
            <person name="Zhang L."/>
            <person name="Su X.-H."/>
            <person name="Brejova B."/>
            <person name="Vinar T."/>
            <person name="Xu M."/>
            <person name="Wang M.-X."/>
            <person name="Zhang S.-G."/>
            <person name="Huang M.-R."/>
            <person name="Wu R."/>
            <person name="Zhou Y."/>
        </authorList>
    </citation>
    <scope>NUCLEOTIDE SEQUENCE [LARGE SCALE GENOMIC DNA]</scope>
    <source>
        <strain evidence="2 3">MB_m1</strain>
    </source>
</reference>
<dbReference type="AlphaFoldDB" id="K1WJE7"/>
<organism evidence="2 3">
    <name type="scientific">Marssonina brunnea f. sp. multigermtubi (strain MB_m1)</name>
    <name type="common">Marssonina leaf spot fungus</name>
    <dbReference type="NCBI Taxonomy" id="1072389"/>
    <lineage>
        <taxon>Eukaryota</taxon>
        <taxon>Fungi</taxon>
        <taxon>Dikarya</taxon>
        <taxon>Ascomycota</taxon>
        <taxon>Pezizomycotina</taxon>
        <taxon>Leotiomycetes</taxon>
        <taxon>Helotiales</taxon>
        <taxon>Drepanopezizaceae</taxon>
        <taxon>Drepanopeziza</taxon>
    </lineage>
</organism>
<sequence length="597" mass="67074">MARTLQPPGPAGPSSRQREDQPAGASHEQSVSLMPAPDKEEEPNNKNSPFLRLLSELKIIVVQFVPVRDIPSLRLVSASWAAAGAASLFGHGFVMRPYRNDMAKLRAISQHPRISKGVRDVFIYAGDVDRSQLETTIELEWRALELASYGQPASKIWRYVDAIFDEDRFNDYCNPETLGHCLPLLPNLETVEIISRECPVRCNNPDGSPFERAWDFMEDSRDEEIAEKFSHFLNNLTSIQRYSSILSSILGGCNSLKKIGMDAFPIDIFRPRKLQTTPEEKALLAILSEQLSALKPGPSLKKGVASVRELSISIAGAGYIRNYAACMGEAMAKFIGCFENLTYLNISYEVADEDEHDADKCCKGFQASLFRCRFPHLVSLRFQGTDSEPLEVGKFLFRHRDTLKNLYIGECGVNFQDSTHKEILTYLRDHMSLARFELFAEMPRMYDAYFEPTAHSGSNDDLLRDLPDAKLLELYVIGKFPWPMADEDPLTRCGAWRRKFMGSSTELLNLGKEELEDLLGDGWESEGASEMEEEGEDDDGEVFNGLSDSDGLEVEEESHSEDPPPDELGGGPRGVTIREVDPEAGEWEDITNFEERL</sequence>
<protein>
    <recommendedName>
        <fullName evidence="4">F-box domain-containing protein</fullName>
    </recommendedName>
</protein>
<feature type="region of interest" description="Disordered" evidence="1">
    <location>
        <begin position="1"/>
        <end position="47"/>
    </location>
</feature>
<keyword evidence="3" id="KW-1185">Reference proteome</keyword>
<evidence type="ECO:0000256" key="1">
    <source>
        <dbReference type="SAM" id="MobiDB-lite"/>
    </source>
</evidence>